<dbReference type="Pfam" id="PF02776">
    <property type="entry name" value="TPP_enzyme_N"/>
    <property type="match status" value="1"/>
</dbReference>
<keyword evidence="17" id="KW-1185">Reference proteome</keyword>
<dbReference type="EC" id="2.2.1.6" evidence="4 12"/>
<dbReference type="UniPathway" id="UPA00049">
    <property type="reaction ID" value="UER00059"/>
</dbReference>
<dbReference type="CDD" id="cd07035">
    <property type="entry name" value="TPP_PYR_POX_like"/>
    <property type="match status" value="1"/>
</dbReference>
<evidence type="ECO:0000259" key="14">
    <source>
        <dbReference type="Pfam" id="PF02775"/>
    </source>
</evidence>
<keyword evidence="6 12" id="KW-0808">Transferase</keyword>
<keyword evidence="9 12" id="KW-0786">Thiamine pyrophosphate</keyword>
<dbReference type="AlphaFoldDB" id="A0A1J0GK67"/>
<evidence type="ECO:0000313" key="17">
    <source>
        <dbReference type="Proteomes" id="UP000182569"/>
    </source>
</evidence>
<protein>
    <recommendedName>
        <fullName evidence="4 12">Acetolactate synthase</fullName>
        <ecNumber evidence="4 12">2.2.1.6</ecNumber>
    </recommendedName>
</protein>
<proteinExistence type="inferred from homology"/>
<dbReference type="InterPro" id="IPR029035">
    <property type="entry name" value="DHS-like_NAD/FAD-binding_dom"/>
</dbReference>
<dbReference type="InterPro" id="IPR012000">
    <property type="entry name" value="Thiamin_PyroP_enz_cen_dom"/>
</dbReference>
<sequence length="554" mass="61346">MLLNGAQIVLKCLKEQESNIIFGYPGGAVIPLYDALYDELDYFTHIRTAHEQAAVHAADGYARSTGKVGVCFVTSGPGATNTITGIATAYMDSIPMVVITGQVARSLLGRDSFQEIDIMGITLSITKHSCIVKDEKELTGIIRKAFEIAKSGRPGPVLIDIPKDIFLSETEYKMVEKEDKIQTPTINIEMKKIQEAVLMIKSSKKPIIYAGGGIKTANASKKFCEFAKLCDIPVANTLMGLGTIPRDHKLSLGMVGMHGFRETNLAVTRSDLIIAIGARFSDRVIGKADEFAPAAKIIQIDIDETEIDKNKSIDLSLVGDMNTILEGLISNMDQKDRKVWREEIENLKVTNNTNIKQNSFTHVDVLKCLNGALEEDTIVVTDVGQHQMWTAQMWKFKYPRTFITSGGLGTMGFGLGAAIGSQMGNLDKRVLLVTGDGSFRMSCNELQTISKYKLPIITVIMNNHTLGMVRQWQRMFSNERYSETDIGDEVNYVKLAQAYGIEAYRVTSRDQLKNVLEIVTKEKRPMLIDCVIDKEEGVYPIVPPGKSIKELVLE</sequence>
<comment type="catalytic activity">
    <reaction evidence="11 12">
        <text>2 pyruvate + H(+) = (2S)-2-acetolactate + CO2</text>
        <dbReference type="Rhea" id="RHEA:25249"/>
        <dbReference type="ChEBI" id="CHEBI:15361"/>
        <dbReference type="ChEBI" id="CHEBI:15378"/>
        <dbReference type="ChEBI" id="CHEBI:16526"/>
        <dbReference type="ChEBI" id="CHEBI:58476"/>
        <dbReference type="EC" id="2.2.1.6"/>
    </reaction>
</comment>
<dbReference type="InterPro" id="IPR011766">
    <property type="entry name" value="TPP_enzyme_TPP-bd"/>
</dbReference>
<evidence type="ECO:0000259" key="13">
    <source>
        <dbReference type="Pfam" id="PF00205"/>
    </source>
</evidence>
<dbReference type="FunFam" id="3.40.50.970:FF:000007">
    <property type="entry name" value="Acetolactate synthase"/>
    <property type="match status" value="1"/>
</dbReference>
<evidence type="ECO:0000313" key="16">
    <source>
        <dbReference type="EMBL" id="APC41679.1"/>
    </source>
</evidence>
<evidence type="ECO:0000256" key="12">
    <source>
        <dbReference type="RuleBase" id="RU003591"/>
    </source>
</evidence>
<accession>A0A1J0GK67</accession>
<feature type="domain" description="Thiamine pyrophosphate enzyme N-terminal TPP-binding" evidence="15">
    <location>
        <begin position="4"/>
        <end position="120"/>
    </location>
</feature>
<dbReference type="SUPFAM" id="SSF52518">
    <property type="entry name" value="Thiamin diphosphate-binding fold (THDP-binding)"/>
    <property type="match status" value="2"/>
</dbReference>
<gene>
    <name evidence="16" type="ORF">A7L45_17190</name>
</gene>
<evidence type="ECO:0000259" key="15">
    <source>
        <dbReference type="Pfam" id="PF02776"/>
    </source>
</evidence>
<dbReference type="UniPathway" id="UPA00047">
    <property type="reaction ID" value="UER00055"/>
</dbReference>
<dbReference type="Gene3D" id="3.40.50.1220">
    <property type="entry name" value="TPP-binding domain"/>
    <property type="match status" value="1"/>
</dbReference>
<evidence type="ECO:0000256" key="1">
    <source>
        <dbReference type="ARBA" id="ARBA00004974"/>
    </source>
</evidence>
<dbReference type="GO" id="GO:0003984">
    <property type="term" value="F:acetolactate synthase activity"/>
    <property type="evidence" value="ECO:0007669"/>
    <property type="project" value="UniProtKB-EC"/>
</dbReference>
<dbReference type="KEGG" id="ceu:A7L45_17190"/>
<dbReference type="SUPFAM" id="SSF52467">
    <property type="entry name" value="DHS-like NAD/FAD-binding domain"/>
    <property type="match status" value="1"/>
</dbReference>
<dbReference type="GO" id="GO:0009097">
    <property type="term" value="P:isoleucine biosynthetic process"/>
    <property type="evidence" value="ECO:0007669"/>
    <property type="project" value="UniProtKB-UniPathway"/>
</dbReference>
<keyword evidence="5 12" id="KW-0028">Amino-acid biosynthesis</keyword>
<dbReference type="PANTHER" id="PTHR18968:SF13">
    <property type="entry name" value="ACETOLACTATE SYNTHASE CATALYTIC SUBUNIT, MITOCHONDRIAL"/>
    <property type="match status" value="1"/>
</dbReference>
<evidence type="ECO:0000256" key="7">
    <source>
        <dbReference type="ARBA" id="ARBA00022723"/>
    </source>
</evidence>
<keyword evidence="10 12" id="KW-0100">Branched-chain amino acid biosynthesis</keyword>
<comment type="pathway">
    <text evidence="2 12">Amino-acid biosynthesis; L-valine biosynthesis; L-valine from pyruvate: step 1/4.</text>
</comment>
<dbReference type="GO" id="GO:0005948">
    <property type="term" value="C:acetolactate synthase complex"/>
    <property type="evidence" value="ECO:0007669"/>
    <property type="project" value="TreeGrafter"/>
</dbReference>
<dbReference type="GO" id="GO:0000287">
    <property type="term" value="F:magnesium ion binding"/>
    <property type="evidence" value="ECO:0007669"/>
    <property type="project" value="UniProtKB-UniRule"/>
</dbReference>
<dbReference type="RefSeq" id="WP_071613971.1">
    <property type="nucleotide sequence ID" value="NZ_CP015756.1"/>
</dbReference>
<feature type="domain" description="Thiamine pyrophosphate enzyme central" evidence="13">
    <location>
        <begin position="193"/>
        <end position="328"/>
    </location>
</feature>
<feature type="domain" description="Thiamine pyrophosphate enzyme TPP-binding" evidence="14">
    <location>
        <begin position="382"/>
        <end position="530"/>
    </location>
</feature>
<comment type="pathway">
    <text evidence="1 12">Amino-acid biosynthesis; L-isoleucine biosynthesis; L-isoleucine from 2-oxobutanoate: step 1/4.</text>
</comment>
<dbReference type="Pfam" id="PF02775">
    <property type="entry name" value="TPP_enzyme_C"/>
    <property type="match status" value="1"/>
</dbReference>
<dbReference type="Proteomes" id="UP000182569">
    <property type="component" value="Chromosome"/>
</dbReference>
<dbReference type="GO" id="GO:0009099">
    <property type="term" value="P:L-valine biosynthetic process"/>
    <property type="evidence" value="ECO:0007669"/>
    <property type="project" value="UniProtKB-UniPathway"/>
</dbReference>
<dbReference type="EMBL" id="CP015756">
    <property type="protein sequence ID" value="APC41679.1"/>
    <property type="molecule type" value="Genomic_DNA"/>
</dbReference>
<evidence type="ECO:0000256" key="3">
    <source>
        <dbReference type="ARBA" id="ARBA00007812"/>
    </source>
</evidence>
<dbReference type="Pfam" id="PF00205">
    <property type="entry name" value="TPP_enzyme_M"/>
    <property type="match status" value="1"/>
</dbReference>
<dbReference type="InterPro" id="IPR045229">
    <property type="entry name" value="TPP_enz"/>
</dbReference>
<keyword evidence="8 12" id="KW-0460">Magnesium</keyword>
<dbReference type="NCBIfam" id="TIGR00118">
    <property type="entry name" value="acolac_lg"/>
    <property type="match status" value="1"/>
</dbReference>
<comment type="cofactor">
    <cofactor evidence="12">
        <name>Mg(2+)</name>
        <dbReference type="ChEBI" id="CHEBI:18420"/>
    </cofactor>
    <text evidence="12">Binds 1 Mg(2+) ion per subunit.</text>
</comment>
<dbReference type="Gene3D" id="3.40.50.970">
    <property type="match status" value="2"/>
</dbReference>
<evidence type="ECO:0000256" key="6">
    <source>
        <dbReference type="ARBA" id="ARBA00022679"/>
    </source>
</evidence>
<evidence type="ECO:0000256" key="10">
    <source>
        <dbReference type="ARBA" id="ARBA00023304"/>
    </source>
</evidence>
<dbReference type="FunFam" id="3.40.50.1220:FF:000008">
    <property type="entry name" value="Acetolactate synthase"/>
    <property type="match status" value="1"/>
</dbReference>
<dbReference type="STRING" id="1552.A7L45_17190"/>
<dbReference type="OrthoDB" id="4494979at2"/>
<evidence type="ECO:0000256" key="9">
    <source>
        <dbReference type="ARBA" id="ARBA00023052"/>
    </source>
</evidence>
<dbReference type="InterPro" id="IPR012001">
    <property type="entry name" value="Thiamin_PyroP_enz_TPP-bd_dom"/>
</dbReference>
<evidence type="ECO:0000256" key="11">
    <source>
        <dbReference type="ARBA" id="ARBA00048670"/>
    </source>
</evidence>
<evidence type="ECO:0000256" key="8">
    <source>
        <dbReference type="ARBA" id="ARBA00022842"/>
    </source>
</evidence>
<dbReference type="InterPro" id="IPR039368">
    <property type="entry name" value="AHAS_TPP"/>
</dbReference>
<dbReference type="InterPro" id="IPR029061">
    <property type="entry name" value="THDP-binding"/>
</dbReference>
<dbReference type="PANTHER" id="PTHR18968">
    <property type="entry name" value="THIAMINE PYROPHOSPHATE ENZYMES"/>
    <property type="match status" value="1"/>
</dbReference>
<evidence type="ECO:0000256" key="4">
    <source>
        <dbReference type="ARBA" id="ARBA00013145"/>
    </source>
</evidence>
<dbReference type="InterPro" id="IPR012846">
    <property type="entry name" value="Acetolactate_synth_lsu"/>
</dbReference>
<comment type="similarity">
    <text evidence="3 12">Belongs to the TPP enzyme family.</text>
</comment>
<comment type="cofactor">
    <cofactor evidence="12">
        <name>thiamine diphosphate</name>
        <dbReference type="ChEBI" id="CHEBI:58937"/>
    </cofactor>
    <text evidence="12">Binds 1 thiamine pyrophosphate per subunit.</text>
</comment>
<dbReference type="GO" id="GO:0030976">
    <property type="term" value="F:thiamine pyrophosphate binding"/>
    <property type="evidence" value="ECO:0007669"/>
    <property type="project" value="UniProtKB-UniRule"/>
</dbReference>
<keyword evidence="7 12" id="KW-0479">Metal-binding</keyword>
<dbReference type="GO" id="GO:0050660">
    <property type="term" value="F:flavin adenine dinucleotide binding"/>
    <property type="evidence" value="ECO:0007669"/>
    <property type="project" value="InterPro"/>
</dbReference>
<name>A0A1J0GK67_9CLOT</name>
<evidence type="ECO:0000256" key="5">
    <source>
        <dbReference type="ARBA" id="ARBA00022605"/>
    </source>
</evidence>
<organism evidence="16 17">
    <name type="scientific">Clostridium estertheticum subsp. estertheticum</name>
    <dbReference type="NCBI Taxonomy" id="1552"/>
    <lineage>
        <taxon>Bacteria</taxon>
        <taxon>Bacillati</taxon>
        <taxon>Bacillota</taxon>
        <taxon>Clostridia</taxon>
        <taxon>Eubacteriales</taxon>
        <taxon>Clostridiaceae</taxon>
        <taxon>Clostridium</taxon>
    </lineage>
</organism>
<dbReference type="CDD" id="cd02015">
    <property type="entry name" value="TPP_AHAS"/>
    <property type="match status" value="1"/>
</dbReference>
<reference evidence="17" key="1">
    <citation type="journal article" date="2016" name="Front. Microbiol.">
        <title>Complete Genome Sequence of Clostridium estertheticum DSM 8809, a Microbe Identified in Spoiled Vacuum Packed Beef.</title>
        <authorList>
            <person name="Yu Z."/>
            <person name="Gunn L."/>
            <person name="Brennan E."/>
            <person name="Reid R."/>
            <person name="Wall P.G."/>
            <person name="Gaora O.P."/>
            <person name="Hurley D."/>
            <person name="Bolton D."/>
            <person name="Fanning S."/>
        </authorList>
    </citation>
    <scope>NUCLEOTIDE SEQUENCE [LARGE SCALE GENOMIC DNA]</scope>
    <source>
        <strain evidence="17">DSM 8809</strain>
    </source>
</reference>
<evidence type="ECO:0000256" key="2">
    <source>
        <dbReference type="ARBA" id="ARBA00005025"/>
    </source>
</evidence>